<sequence>MISFGQMTRVEIEKYIAETREKMRKAEMMGIENEYRVLERQALIAECYLVDLSQIEKGKIYKVISNEDLFFKVDYLKGVFAWGFFIGGDHHEEAIPVSMLQLNKRKK</sequence>
<dbReference type="SUPFAM" id="SSF101697">
    <property type="entry name" value="Hypothetical protein YfhH"/>
    <property type="match status" value="1"/>
</dbReference>
<evidence type="ECO:0000313" key="2">
    <source>
        <dbReference type="Proteomes" id="UP000588186"/>
    </source>
</evidence>
<dbReference type="Proteomes" id="UP000588186">
    <property type="component" value="Unassembled WGS sequence"/>
</dbReference>
<evidence type="ECO:0008006" key="3">
    <source>
        <dbReference type="Google" id="ProtNLM"/>
    </source>
</evidence>
<reference evidence="1 2" key="1">
    <citation type="submission" date="2020-07" db="EMBL/GenBank/DDBJ databases">
        <authorList>
            <person name="Criscuolo A."/>
        </authorList>
    </citation>
    <scope>NUCLEOTIDE SEQUENCE [LARGE SCALE GENOMIC DNA]</scope>
    <source>
        <strain evidence="1">CIP107946</strain>
    </source>
</reference>
<keyword evidence="2" id="KW-1185">Reference proteome</keyword>
<accession>A0A6V7RMU6</accession>
<dbReference type="Gene3D" id="1.10.287.880">
    <property type="entry name" value="Hypothetical protein YfhH domain"/>
    <property type="match status" value="1"/>
</dbReference>
<dbReference type="Gene3D" id="2.30.30.340">
    <property type="entry name" value="Hypothetical protein YfhH like domains"/>
    <property type="match status" value="1"/>
</dbReference>
<dbReference type="InterPro" id="IPR014938">
    <property type="entry name" value="YfhH-like"/>
</dbReference>
<dbReference type="AlphaFoldDB" id="A0A6V7RMU6"/>
<organism evidence="1 2">
    <name type="scientific">Phocicoccus pinnipedialis</name>
    <dbReference type="NCBI Taxonomy" id="110845"/>
    <lineage>
        <taxon>Bacteria</taxon>
        <taxon>Bacillati</taxon>
        <taxon>Bacillota</taxon>
        <taxon>Bacilli</taxon>
        <taxon>Bacillales</taxon>
        <taxon>Salinicoccaceae</taxon>
        <taxon>Phocicoccus</taxon>
    </lineage>
</organism>
<name>A0A6V7RMU6_9BACL</name>
<dbReference type="InterPro" id="IPR036289">
    <property type="entry name" value="YfhH"/>
</dbReference>
<comment type="caution">
    <text evidence="1">The sequence shown here is derived from an EMBL/GenBank/DDBJ whole genome shotgun (WGS) entry which is preliminary data.</text>
</comment>
<dbReference type="RefSeq" id="WP_186078376.1">
    <property type="nucleotide sequence ID" value="NZ_CAJEWB010000013.1"/>
</dbReference>
<gene>
    <name evidence="1" type="primary">yfhH</name>
    <name evidence="1" type="ORF">JEOPIN946_01578</name>
</gene>
<proteinExistence type="predicted"/>
<dbReference type="EMBL" id="CAJEWB010000013">
    <property type="protein sequence ID" value="CAD2079502.1"/>
    <property type="molecule type" value="Genomic_DNA"/>
</dbReference>
<protein>
    <recommendedName>
        <fullName evidence="3">Transcription regulator</fullName>
    </recommendedName>
</protein>
<evidence type="ECO:0000313" key="1">
    <source>
        <dbReference type="EMBL" id="CAD2079502.1"/>
    </source>
</evidence>
<dbReference type="Pfam" id="PF08838">
    <property type="entry name" value="DUF1811"/>
    <property type="match status" value="1"/>
</dbReference>